<dbReference type="Pfam" id="PF08448">
    <property type="entry name" value="PAS_4"/>
    <property type="match status" value="1"/>
</dbReference>
<dbReference type="PRINTS" id="PR00032">
    <property type="entry name" value="HTHARAC"/>
</dbReference>
<evidence type="ECO:0000256" key="3">
    <source>
        <dbReference type="ARBA" id="ARBA00023163"/>
    </source>
</evidence>
<dbReference type="GO" id="GO:0003700">
    <property type="term" value="F:DNA-binding transcription factor activity"/>
    <property type="evidence" value="ECO:0007669"/>
    <property type="project" value="InterPro"/>
</dbReference>
<dbReference type="Proteomes" id="UP000036367">
    <property type="component" value="Unassembled WGS sequence"/>
</dbReference>
<dbReference type="RefSeq" id="WP_047814672.1">
    <property type="nucleotide sequence ID" value="NZ_LECT01000025.1"/>
</dbReference>
<dbReference type="SMART" id="SM00091">
    <property type="entry name" value="PAS"/>
    <property type="match status" value="1"/>
</dbReference>
<dbReference type="PROSITE" id="PS00041">
    <property type="entry name" value="HTH_ARAC_FAMILY_1"/>
    <property type="match status" value="1"/>
</dbReference>
<dbReference type="SMART" id="SM00342">
    <property type="entry name" value="HTH_ARAC"/>
    <property type="match status" value="1"/>
</dbReference>
<reference evidence="5" key="1">
    <citation type="submission" date="2015-05" db="EMBL/GenBank/DDBJ databases">
        <title>Permanent draft genome of Rhodopirellula islandicus K833.</title>
        <authorList>
            <person name="Kizina J."/>
            <person name="Richter M."/>
            <person name="Glockner F.O."/>
            <person name="Harder J."/>
        </authorList>
    </citation>
    <scope>NUCLEOTIDE SEQUENCE [LARGE SCALE GENOMIC DNA]</scope>
    <source>
        <strain evidence="5">K833</strain>
    </source>
</reference>
<dbReference type="AlphaFoldDB" id="A0A0J1BEA1"/>
<dbReference type="Pfam" id="PF12833">
    <property type="entry name" value="HTH_18"/>
    <property type="match status" value="1"/>
</dbReference>
<organism evidence="5 6">
    <name type="scientific">Rhodopirellula islandica</name>
    <dbReference type="NCBI Taxonomy" id="595434"/>
    <lineage>
        <taxon>Bacteria</taxon>
        <taxon>Pseudomonadati</taxon>
        <taxon>Planctomycetota</taxon>
        <taxon>Planctomycetia</taxon>
        <taxon>Pirellulales</taxon>
        <taxon>Pirellulaceae</taxon>
        <taxon>Rhodopirellula</taxon>
    </lineage>
</organism>
<dbReference type="STRING" id="595434.RISK_003139"/>
<dbReference type="InterPro" id="IPR020449">
    <property type="entry name" value="Tscrpt_reg_AraC-type_HTH"/>
</dbReference>
<comment type="caution">
    <text evidence="5">The sequence shown here is derived from an EMBL/GenBank/DDBJ whole genome shotgun (WGS) entry which is preliminary data.</text>
</comment>
<feature type="domain" description="HTH araC/xylS-type" evidence="4">
    <location>
        <begin position="144"/>
        <end position="242"/>
    </location>
</feature>
<proteinExistence type="predicted"/>
<gene>
    <name evidence="5" type="ORF">RISK_003139</name>
</gene>
<protein>
    <submittedName>
        <fullName evidence="5">Transcriptional regulator, AraC family</fullName>
    </submittedName>
</protein>
<dbReference type="NCBIfam" id="TIGR00229">
    <property type="entry name" value="sensory_box"/>
    <property type="match status" value="1"/>
</dbReference>
<dbReference type="InterPro" id="IPR018062">
    <property type="entry name" value="HTH_AraC-typ_CS"/>
</dbReference>
<keyword evidence="2" id="KW-0238">DNA-binding</keyword>
<dbReference type="SUPFAM" id="SSF46689">
    <property type="entry name" value="Homeodomain-like"/>
    <property type="match status" value="2"/>
</dbReference>
<keyword evidence="3" id="KW-0804">Transcription</keyword>
<keyword evidence="1" id="KW-0805">Transcription regulation</keyword>
<dbReference type="InterPro" id="IPR035965">
    <property type="entry name" value="PAS-like_dom_sf"/>
</dbReference>
<dbReference type="InterPro" id="IPR009057">
    <property type="entry name" value="Homeodomain-like_sf"/>
</dbReference>
<evidence type="ECO:0000256" key="2">
    <source>
        <dbReference type="ARBA" id="ARBA00023125"/>
    </source>
</evidence>
<evidence type="ECO:0000259" key="4">
    <source>
        <dbReference type="PROSITE" id="PS01124"/>
    </source>
</evidence>
<dbReference type="InterPro" id="IPR013656">
    <property type="entry name" value="PAS_4"/>
</dbReference>
<accession>A0A0J1BEA1</accession>
<evidence type="ECO:0000313" key="5">
    <source>
        <dbReference type="EMBL" id="KLU04871.1"/>
    </source>
</evidence>
<dbReference type="GO" id="GO:0043565">
    <property type="term" value="F:sequence-specific DNA binding"/>
    <property type="evidence" value="ECO:0007669"/>
    <property type="project" value="InterPro"/>
</dbReference>
<dbReference type="PROSITE" id="PS01124">
    <property type="entry name" value="HTH_ARAC_FAMILY_2"/>
    <property type="match status" value="1"/>
</dbReference>
<evidence type="ECO:0000256" key="1">
    <source>
        <dbReference type="ARBA" id="ARBA00023015"/>
    </source>
</evidence>
<dbReference type="InterPro" id="IPR050204">
    <property type="entry name" value="AraC_XylS_family_regulators"/>
</dbReference>
<dbReference type="Gene3D" id="3.30.450.20">
    <property type="entry name" value="PAS domain"/>
    <property type="match status" value="1"/>
</dbReference>
<dbReference type="CDD" id="cd00130">
    <property type="entry name" value="PAS"/>
    <property type="match status" value="1"/>
</dbReference>
<keyword evidence="6" id="KW-1185">Reference proteome</keyword>
<dbReference type="OrthoDB" id="273555at2"/>
<dbReference type="PANTHER" id="PTHR46796">
    <property type="entry name" value="HTH-TYPE TRANSCRIPTIONAL ACTIVATOR RHAS-RELATED"/>
    <property type="match status" value="1"/>
</dbReference>
<evidence type="ECO:0000313" key="6">
    <source>
        <dbReference type="Proteomes" id="UP000036367"/>
    </source>
</evidence>
<sequence length="245" mass="28256">MKKTLHRQGFFDRLAPGQEILKLFDWMPDVSFFVKDREGRFMALNRRGCEYCGVLSESEAIGKTDHDFFPKTRADEYREDDLQVMESKEAIVNRIESAPEEAGSPRLVTTSKIPLKDRRGRVIGVAGFSRQVERMQSGSADSLAKVMQYIHAHYREDIPTGHLAEMAGLSASHFERRFRLAFGASPRQYLIRVRIENAARELRESDERVTAIAQSCGFYDHAHFSRSFQRIMNMSPTQYRKRKQG</sequence>
<dbReference type="InterPro" id="IPR018060">
    <property type="entry name" value="HTH_AraC"/>
</dbReference>
<dbReference type="EMBL" id="LECT01000025">
    <property type="protein sequence ID" value="KLU04871.1"/>
    <property type="molecule type" value="Genomic_DNA"/>
</dbReference>
<dbReference type="PANTHER" id="PTHR46796:SF13">
    <property type="entry name" value="HTH-TYPE TRANSCRIPTIONAL ACTIVATOR RHAS"/>
    <property type="match status" value="1"/>
</dbReference>
<dbReference type="SUPFAM" id="SSF55785">
    <property type="entry name" value="PYP-like sensor domain (PAS domain)"/>
    <property type="match status" value="1"/>
</dbReference>
<dbReference type="Gene3D" id="1.10.10.60">
    <property type="entry name" value="Homeodomain-like"/>
    <property type="match status" value="2"/>
</dbReference>
<dbReference type="InterPro" id="IPR000014">
    <property type="entry name" value="PAS"/>
</dbReference>
<name>A0A0J1BEA1_RHOIS</name>
<dbReference type="PATRIC" id="fig|595434.4.peg.2990"/>